<accession>A0A151LYC6</accession>
<dbReference type="SUPFAM" id="SSF64593">
    <property type="entry name" value="Intermediate filament protein, coiled coil region"/>
    <property type="match status" value="2"/>
</dbReference>
<dbReference type="PANTHER" id="PTHR45616">
    <property type="entry name" value="GATA-TYPE DOMAIN-CONTAINING PROTEIN"/>
    <property type="match status" value="1"/>
</dbReference>
<evidence type="ECO:0000259" key="5">
    <source>
        <dbReference type="PROSITE" id="PS51842"/>
    </source>
</evidence>
<dbReference type="AlphaFoldDB" id="A0A151LYC6"/>
<gene>
    <name evidence="6" type="ORF">Y1Q_0017720</name>
</gene>
<dbReference type="Proteomes" id="UP000050525">
    <property type="component" value="Unassembled WGS sequence"/>
</dbReference>
<comment type="caution">
    <text evidence="6">The sequence shown here is derived from an EMBL/GenBank/DDBJ whole genome shotgun (WGS) entry which is preliminary data.</text>
</comment>
<evidence type="ECO:0000256" key="3">
    <source>
        <dbReference type="RuleBase" id="RU000685"/>
    </source>
</evidence>
<dbReference type="eggNOG" id="ENOG502RYJ5">
    <property type="taxonomic scope" value="Eukaryota"/>
</dbReference>
<dbReference type="SMART" id="SM01391">
    <property type="entry name" value="Filament"/>
    <property type="match status" value="1"/>
</dbReference>
<dbReference type="InterPro" id="IPR018039">
    <property type="entry name" value="IF_conserved"/>
</dbReference>
<dbReference type="InterPro" id="IPR039008">
    <property type="entry name" value="IF_rod_dom"/>
</dbReference>
<dbReference type="PRINTS" id="PR01276">
    <property type="entry name" value="TYPE2KERATIN"/>
</dbReference>
<reference evidence="6 7" key="1">
    <citation type="journal article" date="2012" name="Genome Biol.">
        <title>Sequencing three crocodilian genomes to illuminate the evolution of archosaurs and amniotes.</title>
        <authorList>
            <person name="St John J.A."/>
            <person name="Braun E.L."/>
            <person name="Isberg S.R."/>
            <person name="Miles L.G."/>
            <person name="Chong A.Y."/>
            <person name="Gongora J."/>
            <person name="Dalzell P."/>
            <person name="Moran C."/>
            <person name="Bed'hom B."/>
            <person name="Abzhanov A."/>
            <person name="Burgess S.C."/>
            <person name="Cooksey A.M."/>
            <person name="Castoe T.A."/>
            <person name="Crawford N.G."/>
            <person name="Densmore L.D."/>
            <person name="Drew J.C."/>
            <person name="Edwards S.V."/>
            <person name="Faircloth B.C."/>
            <person name="Fujita M.K."/>
            <person name="Greenwold M.J."/>
            <person name="Hoffmann F.G."/>
            <person name="Howard J.M."/>
            <person name="Iguchi T."/>
            <person name="Janes D.E."/>
            <person name="Khan S.Y."/>
            <person name="Kohno S."/>
            <person name="de Koning A.J."/>
            <person name="Lance S.L."/>
            <person name="McCarthy F.M."/>
            <person name="McCormack J.E."/>
            <person name="Merchant M.E."/>
            <person name="Peterson D.G."/>
            <person name="Pollock D.D."/>
            <person name="Pourmand N."/>
            <person name="Raney B.J."/>
            <person name="Roessler K.A."/>
            <person name="Sanford J.R."/>
            <person name="Sawyer R.H."/>
            <person name="Schmidt C.J."/>
            <person name="Triplett E.W."/>
            <person name="Tuberville T.D."/>
            <person name="Venegas-Anaya M."/>
            <person name="Howard J.T."/>
            <person name="Jarvis E.D."/>
            <person name="Guillette L.J.Jr."/>
            <person name="Glenn T.C."/>
            <person name="Green R.E."/>
            <person name="Ray D.A."/>
        </authorList>
    </citation>
    <scope>NUCLEOTIDE SEQUENCE [LARGE SCALE GENOMIC DNA]</scope>
    <source>
        <strain evidence="6">KSC_2009_1</strain>
    </source>
</reference>
<dbReference type="GO" id="GO:0005615">
    <property type="term" value="C:extracellular space"/>
    <property type="evidence" value="ECO:0007669"/>
    <property type="project" value="TreeGrafter"/>
</dbReference>
<dbReference type="GO" id="GO:0045095">
    <property type="term" value="C:keratin filament"/>
    <property type="evidence" value="ECO:0007669"/>
    <property type="project" value="InterPro"/>
</dbReference>
<organism evidence="6 7">
    <name type="scientific">Alligator mississippiensis</name>
    <name type="common">American alligator</name>
    <dbReference type="NCBI Taxonomy" id="8496"/>
    <lineage>
        <taxon>Eukaryota</taxon>
        <taxon>Metazoa</taxon>
        <taxon>Chordata</taxon>
        <taxon>Craniata</taxon>
        <taxon>Vertebrata</taxon>
        <taxon>Euteleostomi</taxon>
        <taxon>Archelosauria</taxon>
        <taxon>Archosauria</taxon>
        <taxon>Crocodylia</taxon>
        <taxon>Alligatoridae</taxon>
        <taxon>Alligatorinae</taxon>
        <taxon>Alligator</taxon>
    </lineage>
</organism>
<dbReference type="GO" id="GO:0030280">
    <property type="term" value="F:structural constituent of skin epidermis"/>
    <property type="evidence" value="ECO:0007669"/>
    <property type="project" value="TreeGrafter"/>
</dbReference>
<dbReference type="GO" id="GO:0031424">
    <property type="term" value="P:keratinization"/>
    <property type="evidence" value="ECO:0007669"/>
    <property type="project" value="TreeGrafter"/>
</dbReference>
<evidence type="ECO:0000313" key="6">
    <source>
        <dbReference type="EMBL" id="KYO17275.1"/>
    </source>
</evidence>
<comment type="similarity">
    <text evidence="3">Belongs to the intermediate filament family.</text>
</comment>
<proteinExistence type="inferred from homology"/>
<evidence type="ECO:0000313" key="7">
    <source>
        <dbReference type="Proteomes" id="UP000050525"/>
    </source>
</evidence>
<dbReference type="STRING" id="8496.A0A151LYC6"/>
<dbReference type="InterPro" id="IPR032444">
    <property type="entry name" value="Keratin_2_head"/>
</dbReference>
<dbReference type="FunFam" id="1.20.5.1160:FF:000001">
    <property type="entry name" value="Keratin type II"/>
    <property type="match status" value="1"/>
</dbReference>
<sequence>MSLLSPSCKSGDGGKDFSSCSAHCGSVGVGSSSSSICQLGESRGGKGYFGYGYGSKSLHNLGGTRRISVCNGYQGGGRGYGVCWERYGGWGYGRGGFGGGNFGGGGARFGGICRGGLIGGGLGGGDIGRSWGIQGVHVNGNLLRPVHVEIDPDFQRVRAHEREQIKSLNDKFACFIDKVRCLEQENQVLLTKWELLQQQGGQTGVHRDIEPFFQSYICHLRQQRDTLQSQKEELNLEDCKMLQIVNEYKASYEKEIDRRLCTEEEFVNLKKNLDCIYMGKMEVGVKVNMLREEIEFLKCLYATERSDVQRIAQDTNVVVSMDNCRDLDVEGIIAEIRREYEGLAQKSQAEVNAVYQSKNACLQEEIANAERHGCCAVSDAQEKLGELRCSLLKAKDNLAHLLRDYQELLNVKMALDIEIATYRALLEGEECRITEGLPGPIPVINHGTWEEARVEVEGSSLEGNAALVMEDMAMGKVTAVLSEVMALELEVTLELQSAANGVEAALEVKDTAQEVQGLGLEEEAGPAAETAVSLVDTDPEGLALLAFRLAVDGLGEVPKVENALQEMECLDLEEVVGPEAEIAVSLEVMDLELESVMGIALEQGAILVEWGMAAGAENMALEVQSSLVKGVALEQVLVAALAPMVLQDGTMLEAVDVSLLGEGSVVADMTLEWEEVEDMALEVEHMTLELGD</sequence>
<keyword evidence="2 4" id="KW-0175">Coiled coil</keyword>
<dbReference type="EMBL" id="AKHW03007029">
    <property type="protein sequence ID" value="KYO17275.1"/>
    <property type="molecule type" value="Genomic_DNA"/>
</dbReference>
<feature type="coiled-coil region" evidence="4">
    <location>
        <begin position="352"/>
        <end position="411"/>
    </location>
</feature>
<evidence type="ECO:0000256" key="1">
    <source>
        <dbReference type="ARBA" id="ARBA00022754"/>
    </source>
</evidence>
<dbReference type="Pfam" id="PF00038">
    <property type="entry name" value="Filament"/>
    <property type="match status" value="1"/>
</dbReference>
<dbReference type="PANTHER" id="PTHR45616:SF39">
    <property type="entry name" value="KERATIN, TYPE II CYTOSKELETAL 6A-RELATED"/>
    <property type="match status" value="1"/>
</dbReference>
<evidence type="ECO:0000256" key="4">
    <source>
        <dbReference type="SAM" id="Coils"/>
    </source>
</evidence>
<dbReference type="PROSITE" id="PS00226">
    <property type="entry name" value="IF_ROD_1"/>
    <property type="match status" value="1"/>
</dbReference>
<name>A0A151LYC6_ALLMI</name>
<dbReference type="GO" id="GO:0045109">
    <property type="term" value="P:intermediate filament organization"/>
    <property type="evidence" value="ECO:0007669"/>
    <property type="project" value="TreeGrafter"/>
</dbReference>
<keyword evidence="1 3" id="KW-0403">Intermediate filament</keyword>
<dbReference type="Gene3D" id="1.20.5.1160">
    <property type="entry name" value="Vasodilator-stimulated phosphoprotein"/>
    <property type="match status" value="1"/>
</dbReference>
<dbReference type="InterPro" id="IPR003054">
    <property type="entry name" value="Keratin_II"/>
</dbReference>
<keyword evidence="7" id="KW-1185">Reference proteome</keyword>
<protein>
    <submittedName>
        <fullName evidence="6">Keratin, type II cytoskeletal 1-like</fullName>
    </submittedName>
</protein>
<dbReference type="Pfam" id="PF16208">
    <property type="entry name" value="Keratin_2_head"/>
    <property type="match status" value="1"/>
</dbReference>
<dbReference type="PROSITE" id="PS51842">
    <property type="entry name" value="IF_ROD_2"/>
    <property type="match status" value="1"/>
</dbReference>
<dbReference type="Gene3D" id="1.20.5.170">
    <property type="match status" value="1"/>
</dbReference>
<evidence type="ECO:0000256" key="2">
    <source>
        <dbReference type="ARBA" id="ARBA00023054"/>
    </source>
</evidence>
<feature type="domain" description="IF rod" evidence="5">
    <location>
        <begin position="161"/>
        <end position="433"/>
    </location>
</feature>